<dbReference type="Pfam" id="PF13487">
    <property type="entry name" value="HD_5"/>
    <property type="match status" value="1"/>
</dbReference>
<name>A0AAX3BBJ2_9SPIR</name>
<dbReference type="InterPro" id="IPR037522">
    <property type="entry name" value="HD_GYP_dom"/>
</dbReference>
<evidence type="ECO:0000313" key="3">
    <source>
        <dbReference type="EMBL" id="URA09651.1"/>
    </source>
</evidence>
<gene>
    <name evidence="3" type="ORF">KDW03_09185</name>
</gene>
<evidence type="ECO:0000313" key="4">
    <source>
        <dbReference type="Proteomes" id="UP001056539"/>
    </source>
</evidence>
<organism evidence="3 4">
    <name type="scientific">Thermospira aquatica</name>
    <dbReference type="NCBI Taxonomy" id="2828656"/>
    <lineage>
        <taxon>Bacteria</taxon>
        <taxon>Pseudomonadati</taxon>
        <taxon>Spirochaetota</taxon>
        <taxon>Spirochaetia</taxon>
        <taxon>Brevinematales</taxon>
        <taxon>Thermospiraceae</taxon>
        <taxon>Thermospira</taxon>
    </lineage>
</organism>
<dbReference type="InterPro" id="IPR003607">
    <property type="entry name" value="HD/PDEase_dom"/>
</dbReference>
<feature type="domain" description="HD" evidence="1">
    <location>
        <begin position="307"/>
        <end position="429"/>
    </location>
</feature>
<reference evidence="3" key="2">
    <citation type="submission" date="2022-06" db="EMBL/GenBank/DDBJ databases">
        <title>Thermospira aquatica gen. nov., sp. nov.</title>
        <authorList>
            <person name="Ben Ali Gam Z."/>
            <person name="Labat M."/>
        </authorList>
    </citation>
    <scope>NUCLEOTIDE SEQUENCE</scope>
    <source>
        <strain evidence="3">F1F22</strain>
    </source>
</reference>
<accession>A0AAX3BBJ2</accession>
<feature type="domain" description="HD-GYP" evidence="2">
    <location>
        <begin position="285"/>
        <end position="480"/>
    </location>
</feature>
<proteinExistence type="predicted"/>
<protein>
    <submittedName>
        <fullName evidence="3">HD domain-containing protein</fullName>
    </submittedName>
</protein>
<dbReference type="CDD" id="cd00077">
    <property type="entry name" value="HDc"/>
    <property type="match status" value="1"/>
</dbReference>
<keyword evidence="4" id="KW-1185">Reference proteome</keyword>
<dbReference type="RefSeq" id="WP_271434788.1">
    <property type="nucleotide sequence ID" value="NZ_CP073355.1"/>
</dbReference>
<dbReference type="EMBL" id="CP073355">
    <property type="protein sequence ID" value="URA09651.1"/>
    <property type="molecule type" value="Genomic_DNA"/>
</dbReference>
<dbReference type="Gene3D" id="3.30.450.40">
    <property type="match status" value="1"/>
</dbReference>
<dbReference type="InterPro" id="IPR006674">
    <property type="entry name" value="HD_domain"/>
</dbReference>
<dbReference type="PROSITE" id="PS51831">
    <property type="entry name" value="HD"/>
    <property type="match status" value="1"/>
</dbReference>
<dbReference type="SUPFAM" id="SSF55781">
    <property type="entry name" value="GAF domain-like"/>
    <property type="match status" value="1"/>
</dbReference>
<dbReference type="AlphaFoldDB" id="A0AAX3BBJ2"/>
<dbReference type="SUPFAM" id="SSF109604">
    <property type="entry name" value="HD-domain/PDEase-like"/>
    <property type="match status" value="1"/>
</dbReference>
<dbReference type="Proteomes" id="UP001056539">
    <property type="component" value="Chromosome"/>
</dbReference>
<dbReference type="PANTHER" id="PTHR43155:SF2">
    <property type="entry name" value="CYCLIC DI-GMP PHOSPHODIESTERASE PA4108"/>
    <property type="match status" value="1"/>
</dbReference>
<dbReference type="InterPro" id="IPR029016">
    <property type="entry name" value="GAF-like_dom_sf"/>
</dbReference>
<dbReference type="KEGG" id="taqu:KDW03_09185"/>
<evidence type="ECO:0000259" key="2">
    <source>
        <dbReference type="PROSITE" id="PS51832"/>
    </source>
</evidence>
<dbReference type="SMART" id="SM00471">
    <property type="entry name" value="HDc"/>
    <property type="match status" value="1"/>
</dbReference>
<dbReference type="PROSITE" id="PS51832">
    <property type="entry name" value="HD_GYP"/>
    <property type="match status" value="1"/>
</dbReference>
<dbReference type="PANTHER" id="PTHR43155">
    <property type="entry name" value="CYCLIC DI-GMP PHOSPHODIESTERASE PA4108-RELATED"/>
    <property type="match status" value="1"/>
</dbReference>
<evidence type="ECO:0000259" key="1">
    <source>
        <dbReference type="PROSITE" id="PS51831"/>
    </source>
</evidence>
<dbReference type="Gene3D" id="1.10.3210.10">
    <property type="entry name" value="Hypothetical protein af1432"/>
    <property type="match status" value="1"/>
</dbReference>
<sequence>MKELLALWWGEELKYQHPLSEALRSLEGEEILHSLRSIIVEGLRNLRTTELTEQQALWRFRLHFPVQFAGEYELSFTMQKVVGNTTLFFIWADLPEQLKQIHSLMKQKDVLAASALQILDTVSKNIINESSAKISAQRILQKISELLGARAAIMRLFTHGRWNHYASYGLNSPYLGEHHEIYVEHIPFYKRLIREQRLQISDNPREDLGVLTSDLERVVSPLCMVVSVPLIKNKTVRGFISLAFDEPKPVLYFMTDVLENFANEFAFILEKNEYYLYIVETSERFKKMNIDIVTSLVNATETRDSYTTGHSIRVASYAVELARHLHWDDYELEKLNVASLLHDIGKVGIPDAILLKPLPLNDMEYSIMKLHPDFSANIVAKVENLQEIVPWIRFHHEYMDGSGYPYGLKGKDIPLGARVIAVADAFDAMTSDRPYRKALPLDQVEDIFKEGSGKQWDEEIVALAIRYLDVIYERSTMVKESQLEDFRQMMFRLNLLNGLYLFEYLHEEVETLIANNIPFVFGFLKFPEKLHSFPHSSKKKMVHTLTEMIKKELHYPILVGRKSYLQFVFLASQYDKQLLQAQLKTLVYRIYDRVDMMIDVAVYEYPQEKYLVPEVFDNFTYLRENSN</sequence>
<reference evidence="3" key="1">
    <citation type="submission" date="2021-04" db="EMBL/GenBank/DDBJ databases">
        <authorList>
            <person name="Postec A."/>
        </authorList>
    </citation>
    <scope>NUCLEOTIDE SEQUENCE</scope>
    <source>
        <strain evidence="3">F1F22</strain>
    </source>
</reference>